<sequence>MMTIDKPHLGENALQLIRQDIITCSLLPGSQISEAQLASRYGIGKAPVRYALAQLNQSGLIKALPRRGYLITNISLGDVVQLYDLRAIIEPATARLAAGRIDTAYLQRLDQIYADETADEEALIAANREIHAAIAVATGNKYLEEITITMLDRMERILRYAWFERRRTGRTFQGHRDLIEAIGGNEPERAVELAAAHVEEGRRVVLGGLTQGDANKDIKLTRII</sequence>
<proteinExistence type="predicted"/>
<evidence type="ECO:0000313" key="1">
    <source>
        <dbReference type="EMBL" id="MBK1868688.1"/>
    </source>
</evidence>
<name>A0ACC5R8H8_9HYPH</name>
<dbReference type="EMBL" id="JAENHL010000007">
    <property type="protein sequence ID" value="MBK1868688.1"/>
    <property type="molecule type" value="Genomic_DNA"/>
</dbReference>
<evidence type="ECO:0000313" key="2">
    <source>
        <dbReference type="Proteomes" id="UP000616151"/>
    </source>
</evidence>
<organism evidence="1 2">
    <name type="scientific">Taklimakanibacter albus</name>
    <dbReference type="NCBI Taxonomy" id="2800327"/>
    <lineage>
        <taxon>Bacteria</taxon>
        <taxon>Pseudomonadati</taxon>
        <taxon>Pseudomonadota</taxon>
        <taxon>Alphaproteobacteria</taxon>
        <taxon>Hyphomicrobiales</taxon>
        <taxon>Aestuariivirgaceae</taxon>
        <taxon>Taklimakanibacter</taxon>
    </lineage>
</organism>
<comment type="caution">
    <text evidence="1">The sequence shown here is derived from an EMBL/GenBank/DDBJ whole genome shotgun (WGS) entry which is preliminary data.</text>
</comment>
<accession>A0ACC5R8H8</accession>
<keyword evidence="2" id="KW-1185">Reference proteome</keyword>
<dbReference type="Proteomes" id="UP000616151">
    <property type="component" value="Unassembled WGS sequence"/>
</dbReference>
<reference evidence="1" key="1">
    <citation type="submission" date="2021-01" db="EMBL/GenBank/DDBJ databases">
        <authorList>
            <person name="Sun Q."/>
        </authorList>
    </citation>
    <scope>NUCLEOTIDE SEQUENCE</scope>
    <source>
        <strain evidence="1">YIM B02566</strain>
    </source>
</reference>
<protein>
    <submittedName>
        <fullName evidence="1">GntR family transcriptional regulator</fullName>
    </submittedName>
</protein>
<gene>
    <name evidence="1" type="ORF">JHL16_20195</name>
</gene>